<keyword evidence="3 6" id="KW-0479">Metal-binding</keyword>
<name>A0A2A4X8C6_UNCAE</name>
<gene>
    <name evidence="8" type="ORF">COB21_00210</name>
</gene>
<dbReference type="EC" id="3.1.3.25" evidence="7"/>
<dbReference type="GO" id="GO:0046872">
    <property type="term" value="F:metal ion binding"/>
    <property type="evidence" value="ECO:0007669"/>
    <property type="project" value="UniProtKB-KW"/>
</dbReference>
<dbReference type="Pfam" id="PF00459">
    <property type="entry name" value="Inositol_P"/>
    <property type="match status" value="1"/>
</dbReference>
<dbReference type="PANTHER" id="PTHR20854:SF4">
    <property type="entry name" value="INOSITOL-1-MONOPHOSPHATASE-RELATED"/>
    <property type="match status" value="1"/>
</dbReference>
<dbReference type="EMBL" id="NVUK01000001">
    <property type="protein sequence ID" value="PCI78756.1"/>
    <property type="molecule type" value="Genomic_DNA"/>
</dbReference>
<dbReference type="CDD" id="cd01639">
    <property type="entry name" value="IMPase"/>
    <property type="match status" value="1"/>
</dbReference>
<dbReference type="PANTHER" id="PTHR20854">
    <property type="entry name" value="INOSITOL MONOPHOSPHATASE"/>
    <property type="match status" value="1"/>
</dbReference>
<evidence type="ECO:0000256" key="3">
    <source>
        <dbReference type="ARBA" id="ARBA00022723"/>
    </source>
</evidence>
<dbReference type="SUPFAM" id="SSF56655">
    <property type="entry name" value="Carbohydrate phosphatase"/>
    <property type="match status" value="1"/>
</dbReference>
<dbReference type="InterPro" id="IPR033942">
    <property type="entry name" value="IMPase"/>
</dbReference>
<comment type="catalytic activity">
    <reaction evidence="1 7">
        <text>a myo-inositol phosphate + H2O = myo-inositol + phosphate</text>
        <dbReference type="Rhea" id="RHEA:24056"/>
        <dbReference type="ChEBI" id="CHEBI:15377"/>
        <dbReference type="ChEBI" id="CHEBI:17268"/>
        <dbReference type="ChEBI" id="CHEBI:43474"/>
        <dbReference type="ChEBI" id="CHEBI:84139"/>
        <dbReference type="EC" id="3.1.3.25"/>
    </reaction>
</comment>
<feature type="binding site" evidence="6">
    <location>
        <position position="100"/>
    </location>
    <ligand>
        <name>Mg(2+)</name>
        <dbReference type="ChEBI" id="CHEBI:18420"/>
        <label>1</label>
        <note>catalytic</note>
    </ligand>
</feature>
<sequence>MSPDLDLSQILRARLTKVACLAALNVGDYLRKQFGEKHSFETKSGRHNIVTEVDKRAEKLIIDTIKSHFPNHRFIGEESGNSGNSDEGKDGITWLIDPIDGTVNFFHQIPVFCVSIAALFNNETLTGVVYQPLSHELFTAEKDSGAYLNGRKLSVTGTAVLDNMMAFTSFSYNTHENPLCCLDLFQDFAKMGIPIRQLGSSALALSYLAAGRCDGFWTTSLEPYSSAAGLLLVEEAGGSFSTFDGGALSFQQSSSLIATNGLLHDQMVKKIGNTLTKANKNDHT</sequence>
<dbReference type="Gene3D" id="3.40.190.80">
    <property type="match status" value="1"/>
</dbReference>
<comment type="cofactor">
    <cofactor evidence="2 6 7">
        <name>Mg(2+)</name>
        <dbReference type="ChEBI" id="CHEBI:18420"/>
    </cofactor>
</comment>
<dbReference type="FunFam" id="3.30.540.10:FF:000003">
    <property type="entry name" value="Inositol-1-monophosphatase"/>
    <property type="match status" value="1"/>
</dbReference>
<accession>A0A2A4X8C6</accession>
<evidence type="ECO:0000256" key="1">
    <source>
        <dbReference type="ARBA" id="ARBA00001033"/>
    </source>
</evidence>
<dbReference type="GO" id="GO:0006020">
    <property type="term" value="P:inositol metabolic process"/>
    <property type="evidence" value="ECO:0007669"/>
    <property type="project" value="TreeGrafter"/>
</dbReference>
<feature type="binding site" evidence="6">
    <location>
        <position position="99"/>
    </location>
    <ligand>
        <name>Mg(2+)</name>
        <dbReference type="ChEBI" id="CHEBI:18420"/>
        <label>1</label>
        <note>catalytic</note>
    </ligand>
</feature>
<evidence type="ECO:0000256" key="2">
    <source>
        <dbReference type="ARBA" id="ARBA00001946"/>
    </source>
</evidence>
<dbReference type="InterPro" id="IPR000760">
    <property type="entry name" value="Inositol_monophosphatase-like"/>
</dbReference>
<dbReference type="PRINTS" id="PR00377">
    <property type="entry name" value="IMPHPHTASES"/>
</dbReference>
<reference evidence="9" key="1">
    <citation type="submission" date="2017-08" db="EMBL/GenBank/DDBJ databases">
        <title>A dynamic microbial community with high functional redundancy inhabits the cold, oxic subseafloor aquifer.</title>
        <authorList>
            <person name="Tully B.J."/>
            <person name="Wheat C.G."/>
            <person name="Glazer B.T."/>
            <person name="Huber J.A."/>
        </authorList>
    </citation>
    <scope>NUCLEOTIDE SEQUENCE [LARGE SCALE GENOMIC DNA]</scope>
</reference>
<feature type="binding site" evidence="6">
    <location>
        <position position="97"/>
    </location>
    <ligand>
        <name>Mg(2+)</name>
        <dbReference type="ChEBI" id="CHEBI:18420"/>
        <label>1</label>
        <note>catalytic</note>
    </ligand>
</feature>
<dbReference type="GO" id="GO:0007165">
    <property type="term" value="P:signal transduction"/>
    <property type="evidence" value="ECO:0007669"/>
    <property type="project" value="TreeGrafter"/>
</dbReference>
<keyword evidence="5 6" id="KW-0460">Magnesium</keyword>
<keyword evidence="4 7" id="KW-0378">Hydrolase</keyword>
<dbReference type="GO" id="GO:0008934">
    <property type="term" value="F:inositol monophosphate 1-phosphatase activity"/>
    <property type="evidence" value="ECO:0007669"/>
    <property type="project" value="InterPro"/>
</dbReference>
<evidence type="ECO:0000256" key="4">
    <source>
        <dbReference type="ARBA" id="ARBA00022801"/>
    </source>
</evidence>
<feature type="binding site" evidence="6">
    <location>
        <position position="77"/>
    </location>
    <ligand>
        <name>Mg(2+)</name>
        <dbReference type="ChEBI" id="CHEBI:18420"/>
        <label>1</label>
        <note>catalytic</note>
    </ligand>
</feature>
<protein>
    <recommendedName>
        <fullName evidence="7">Inositol-1-monophosphatase</fullName>
        <ecNumber evidence="7">3.1.3.25</ecNumber>
    </recommendedName>
</protein>
<comment type="caution">
    <text evidence="8">The sequence shown here is derived from an EMBL/GenBank/DDBJ whole genome shotgun (WGS) entry which is preliminary data.</text>
</comment>
<evidence type="ECO:0000256" key="5">
    <source>
        <dbReference type="ARBA" id="ARBA00022842"/>
    </source>
</evidence>
<dbReference type="InterPro" id="IPR020583">
    <property type="entry name" value="Inositol_monoP_metal-BS"/>
</dbReference>
<evidence type="ECO:0000313" key="8">
    <source>
        <dbReference type="EMBL" id="PCI78756.1"/>
    </source>
</evidence>
<comment type="similarity">
    <text evidence="7">Belongs to the inositol monophosphatase superfamily.</text>
</comment>
<dbReference type="PROSITE" id="PS00629">
    <property type="entry name" value="IMP_1"/>
    <property type="match status" value="1"/>
</dbReference>
<evidence type="ECO:0000313" key="9">
    <source>
        <dbReference type="Proteomes" id="UP000218775"/>
    </source>
</evidence>
<dbReference type="Gene3D" id="3.30.540.10">
    <property type="entry name" value="Fructose-1,6-Bisphosphatase, subunit A, domain 1"/>
    <property type="match status" value="1"/>
</dbReference>
<dbReference type="AlphaFoldDB" id="A0A2A4X8C6"/>
<evidence type="ECO:0000256" key="7">
    <source>
        <dbReference type="RuleBase" id="RU364068"/>
    </source>
</evidence>
<evidence type="ECO:0000256" key="6">
    <source>
        <dbReference type="PIRSR" id="PIRSR600760-2"/>
    </source>
</evidence>
<organism evidence="8 9">
    <name type="scientific">Aerophobetes bacterium</name>
    <dbReference type="NCBI Taxonomy" id="2030807"/>
    <lineage>
        <taxon>Bacteria</taxon>
        <taxon>Candidatus Aerophobota</taxon>
    </lineage>
</organism>
<proteinExistence type="inferred from homology"/>
<dbReference type="Proteomes" id="UP000218775">
    <property type="component" value="Unassembled WGS sequence"/>
</dbReference>